<evidence type="ECO:0000256" key="3">
    <source>
        <dbReference type="ARBA" id="ARBA00023242"/>
    </source>
</evidence>
<sequence>MVKRKSEEVNVKPRTKRARRILEKREPKLVEEVKTALLLHGPRTSQTTKDVLADIHKLRTREAVRLSRKNDTVRPFETGGEVELEYLARKADTGLFVVDSHSKKRPHNLIFGRMFDYRLYDLLEFGVEKFRSIKGFGTAGASVQAGNKPCMVFAGEQFENDADFKLAKSMLLDMFRGRVVEKINLKGLDHVIFVAPVDRQLLFRMYAIKLKKSGTKIPRVELVEMGPSMNLALRRLRAAGQDMEREAMARPKTTKKKEKNVSNEMLDGKVGRMYVPRQEIGSIATRKMKGLKRERREAASTAKEQKRQKASAEAAGADAAE</sequence>
<evidence type="ECO:0000313" key="7">
    <source>
        <dbReference type="EMBL" id="CAL5222366.1"/>
    </source>
</evidence>
<dbReference type="PROSITE" id="PS50833">
    <property type="entry name" value="BRIX"/>
    <property type="match status" value="1"/>
</dbReference>
<dbReference type="InterPro" id="IPR007109">
    <property type="entry name" value="Brix"/>
</dbReference>
<gene>
    <name evidence="7" type="primary">g4720</name>
    <name evidence="7" type="ORF">VP750_LOCUS4025</name>
</gene>
<evidence type="ECO:0000256" key="4">
    <source>
        <dbReference type="RuleBase" id="RU367086"/>
    </source>
</evidence>
<feature type="domain" description="Brix" evidence="6">
    <location>
        <begin position="34"/>
        <end position="242"/>
    </location>
</feature>
<dbReference type="Proteomes" id="UP001497392">
    <property type="component" value="Unassembled WGS sequence"/>
</dbReference>
<comment type="subcellular location">
    <subcellularLocation>
        <location evidence="1 4">Nucleus</location>
        <location evidence="1 4">Nucleolus</location>
    </subcellularLocation>
</comment>
<dbReference type="PANTHER" id="PTHR12728">
    <property type="entry name" value="BRIX DOMAIN CONTAINING PROTEIN"/>
    <property type="match status" value="1"/>
</dbReference>
<proteinExistence type="inferred from homology"/>
<accession>A0ABP1FTM6</accession>
<dbReference type="SMART" id="SM00879">
    <property type="entry name" value="Brix"/>
    <property type="match status" value="1"/>
</dbReference>
<dbReference type="InterPro" id="IPR039770">
    <property type="entry name" value="Rpf2"/>
</dbReference>
<evidence type="ECO:0000313" key="8">
    <source>
        <dbReference type="Proteomes" id="UP001497392"/>
    </source>
</evidence>
<evidence type="ECO:0000256" key="5">
    <source>
        <dbReference type="SAM" id="MobiDB-lite"/>
    </source>
</evidence>
<evidence type="ECO:0000256" key="2">
    <source>
        <dbReference type="ARBA" id="ARBA00010782"/>
    </source>
</evidence>
<name>A0ABP1FTM6_9CHLO</name>
<feature type="compositionally biased region" description="Low complexity" evidence="5">
    <location>
        <begin position="311"/>
        <end position="321"/>
    </location>
</feature>
<feature type="compositionally biased region" description="Basic and acidic residues" evidence="5">
    <location>
        <begin position="294"/>
        <end position="307"/>
    </location>
</feature>
<keyword evidence="8" id="KW-1185">Reference proteome</keyword>
<keyword evidence="3 4" id="KW-0539">Nucleus</keyword>
<dbReference type="EMBL" id="CAXHTA020000007">
    <property type="protein sequence ID" value="CAL5222366.1"/>
    <property type="molecule type" value="Genomic_DNA"/>
</dbReference>
<protein>
    <recommendedName>
        <fullName evidence="4">Ribosome production factor 2 homolog</fullName>
    </recommendedName>
    <alternativeName>
        <fullName evidence="4">Ribosome biogenesis protein RPF2 homolog</fullName>
    </alternativeName>
</protein>
<comment type="similarity">
    <text evidence="2 4">Belongs to the RPF2 family.</text>
</comment>
<organism evidence="7 8">
    <name type="scientific">Coccomyxa viridis</name>
    <dbReference type="NCBI Taxonomy" id="1274662"/>
    <lineage>
        <taxon>Eukaryota</taxon>
        <taxon>Viridiplantae</taxon>
        <taxon>Chlorophyta</taxon>
        <taxon>core chlorophytes</taxon>
        <taxon>Trebouxiophyceae</taxon>
        <taxon>Trebouxiophyceae incertae sedis</taxon>
        <taxon>Coccomyxaceae</taxon>
        <taxon>Coccomyxa</taxon>
    </lineage>
</organism>
<comment type="caution">
    <text evidence="7">The sequence shown here is derived from an EMBL/GenBank/DDBJ whole genome shotgun (WGS) entry which is preliminary data.</text>
</comment>
<dbReference type="Pfam" id="PF04427">
    <property type="entry name" value="Brix"/>
    <property type="match status" value="1"/>
</dbReference>
<evidence type="ECO:0000256" key="1">
    <source>
        <dbReference type="ARBA" id="ARBA00004604"/>
    </source>
</evidence>
<dbReference type="PANTHER" id="PTHR12728:SF0">
    <property type="entry name" value="RIBOSOME PRODUCTION FACTOR 2 HOMOLOG"/>
    <property type="match status" value="1"/>
</dbReference>
<reference evidence="7 8" key="1">
    <citation type="submission" date="2024-06" db="EMBL/GenBank/DDBJ databases">
        <authorList>
            <person name="Kraege A."/>
            <person name="Thomma B."/>
        </authorList>
    </citation>
    <scope>NUCLEOTIDE SEQUENCE [LARGE SCALE GENOMIC DNA]</scope>
</reference>
<feature type="region of interest" description="Disordered" evidence="5">
    <location>
        <begin position="284"/>
        <end position="321"/>
    </location>
</feature>
<evidence type="ECO:0000259" key="6">
    <source>
        <dbReference type="PROSITE" id="PS50833"/>
    </source>
</evidence>